<organism evidence="2 3">
    <name type="scientific">Mycena belliarum</name>
    <dbReference type="NCBI Taxonomy" id="1033014"/>
    <lineage>
        <taxon>Eukaryota</taxon>
        <taxon>Fungi</taxon>
        <taxon>Dikarya</taxon>
        <taxon>Basidiomycota</taxon>
        <taxon>Agaricomycotina</taxon>
        <taxon>Agaricomycetes</taxon>
        <taxon>Agaricomycetidae</taxon>
        <taxon>Agaricales</taxon>
        <taxon>Marasmiineae</taxon>
        <taxon>Mycenaceae</taxon>
        <taxon>Mycena</taxon>
    </lineage>
</organism>
<keyword evidence="3" id="KW-1185">Reference proteome</keyword>
<gene>
    <name evidence="2" type="ORF">B0H15DRAFT_958774</name>
</gene>
<reference evidence="2" key="1">
    <citation type="submission" date="2023-03" db="EMBL/GenBank/DDBJ databases">
        <title>Massive genome expansion in bonnet fungi (Mycena s.s.) driven by repeated elements and novel gene families across ecological guilds.</title>
        <authorList>
            <consortium name="Lawrence Berkeley National Laboratory"/>
            <person name="Harder C.B."/>
            <person name="Miyauchi S."/>
            <person name="Viragh M."/>
            <person name="Kuo A."/>
            <person name="Thoen E."/>
            <person name="Andreopoulos B."/>
            <person name="Lu D."/>
            <person name="Skrede I."/>
            <person name="Drula E."/>
            <person name="Henrissat B."/>
            <person name="Morin E."/>
            <person name="Kohler A."/>
            <person name="Barry K."/>
            <person name="LaButti K."/>
            <person name="Morin E."/>
            <person name="Salamov A."/>
            <person name="Lipzen A."/>
            <person name="Mereny Z."/>
            <person name="Hegedus B."/>
            <person name="Baldrian P."/>
            <person name="Stursova M."/>
            <person name="Weitz H."/>
            <person name="Taylor A."/>
            <person name="Grigoriev I.V."/>
            <person name="Nagy L.G."/>
            <person name="Martin F."/>
            <person name="Kauserud H."/>
        </authorList>
    </citation>
    <scope>NUCLEOTIDE SEQUENCE</scope>
    <source>
        <strain evidence="2">CBHHK173m</strain>
    </source>
</reference>
<dbReference type="AlphaFoldDB" id="A0AAD6XFE6"/>
<evidence type="ECO:0000256" key="1">
    <source>
        <dbReference type="SAM" id="MobiDB-lite"/>
    </source>
</evidence>
<comment type="caution">
    <text evidence="2">The sequence shown here is derived from an EMBL/GenBank/DDBJ whole genome shotgun (WGS) entry which is preliminary data.</text>
</comment>
<accession>A0AAD6XFE6</accession>
<evidence type="ECO:0000313" key="2">
    <source>
        <dbReference type="EMBL" id="KAJ7062959.1"/>
    </source>
</evidence>
<feature type="region of interest" description="Disordered" evidence="1">
    <location>
        <begin position="126"/>
        <end position="149"/>
    </location>
</feature>
<evidence type="ECO:0000313" key="3">
    <source>
        <dbReference type="Proteomes" id="UP001222325"/>
    </source>
</evidence>
<dbReference type="Proteomes" id="UP001222325">
    <property type="component" value="Unassembled WGS sequence"/>
</dbReference>
<dbReference type="EMBL" id="JARJCN010000220">
    <property type="protein sequence ID" value="KAJ7062959.1"/>
    <property type="molecule type" value="Genomic_DNA"/>
</dbReference>
<name>A0AAD6XFE6_9AGAR</name>
<proteinExistence type="predicted"/>
<protein>
    <submittedName>
        <fullName evidence="2">Uncharacterized protein</fullName>
    </submittedName>
</protein>
<sequence>MPPIWYPLAQTEPHLTPTPPYVAAFDRRLPLVASALLPLAAVSVRDTRRSACIRPASREPRVDILWHFPRPRSPQRQRRASDGVRAAVAATPVSVSTAATSPTVRCVASSRGGQAAARFLPASASPAAASLAQNTNDSEQFGPAKRPAP</sequence>